<comment type="caution">
    <text evidence="1">The sequence shown here is derived from an EMBL/GenBank/DDBJ whole genome shotgun (WGS) entry which is preliminary data.</text>
</comment>
<name>A0A7Y0DWA8_9GAMM</name>
<evidence type="ECO:0000313" key="2">
    <source>
        <dbReference type="Proteomes" id="UP000570493"/>
    </source>
</evidence>
<gene>
    <name evidence="1" type="ORF">HHO47_18835</name>
</gene>
<sequence>MKENDKKTLENSSAEDISNFSKEHIIESALLKNVTGGKSAAELPCRERCVPACGCGPDICAPWGEFCISSPP</sequence>
<protein>
    <submittedName>
        <fullName evidence="1">Uncharacterized protein</fullName>
    </submittedName>
</protein>
<dbReference type="RefSeq" id="WP_169021676.1">
    <property type="nucleotide sequence ID" value="NZ_JABBMT010000070.1"/>
</dbReference>
<evidence type="ECO:0000313" key="1">
    <source>
        <dbReference type="EMBL" id="NMM42791.1"/>
    </source>
</evidence>
<organism evidence="1 2">
    <name type="scientific">Pseudoalteromonas arctica</name>
    <dbReference type="NCBI Taxonomy" id="394751"/>
    <lineage>
        <taxon>Bacteria</taxon>
        <taxon>Pseudomonadati</taxon>
        <taxon>Pseudomonadota</taxon>
        <taxon>Gammaproteobacteria</taxon>
        <taxon>Alteromonadales</taxon>
        <taxon>Pseudoalteromonadaceae</taxon>
        <taxon>Pseudoalteromonas</taxon>
    </lineage>
</organism>
<reference evidence="1" key="1">
    <citation type="submission" date="2020-04" db="EMBL/GenBank/DDBJ databases">
        <title>Genome Sequencing for Pseudoaltermonas arctica.</title>
        <authorList>
            <person name="Elkins N.S."/>
        </authorList>
    </citation>
    <scope>NUCLEOTIDE SEQUENCE [LARGE SCALE GENOMIC DNA]</scope>
    <source>
        <strain evidence="1">NEC-BIFX-2020_0012</strain>
    </source>
</reference>
<dbReference type="Proteomes" id="UP000570493">
    <property type="component" value="Unassembled WGS sequence"/>
</dbReference>
<accession>A0A7Y0DWA8</accession>
<dbReference type="AlphaFoldDB" id="A0A7Y0DWA8"/>
<keyword evidence="2" id="KW-1185">Reference proteome</keyword>
<dbReference type="EMBL" id="JABBMT010000070">
    <property type="protein sequence ID" value="NMM42791.1"/>
    <property type="molecule type" value="Genomic_DNA"/>
</dbReference>
<proteinExistence type="predicted"/>